<dbReference type="AlphaFoldDB" id="A0A1I7STY0"/>
<organism evidence="2 3">
    <name type="scientific">Bursaphelenchus xylophilus</name>
    <name type="common">Pinewood nematode worm</name>
    <name type="synonym">Aphelenchoides xylophilus</name>
    <dbReference type="NCBI Taxonomy" id="6326"/>
    <lineage>
        <taxon>Eukaryota</taxon>
        <taxon>Metazoa</taxon>
        <taxon>Ecdysozoa</taxon>
        <taxon>Nematoda</taxon>
        <taxon>Chromadorea</taxon>
        <taxon>Rhabditida</taxon>
        <taxon>Tylenchina</taxon>
        <taxon>Tylenchomorpha</taxon>
        <taxon>Aphelenchoidea</taxon>
        <taxon>Aphelenchoididae</taxon>
        <taxon>Bursaphelenchus</taxon>
    </lineage>
</organism>
<feature type="chain" id="PRO_5012836898" evidence="1">
    <location>
        <begin position="16"/>
        <end position="119"/>
    </location>
</feature>
<keyword evidence="1" id="KW-0732">Signal</keyword>
<feature type="signal peptide" evidence="1">
    <location>
        <begin position="1"/>
        <end position="15"/>
    </location>
</feature>
<dbReference type="WBParaSite" id="BXY_1650000.1">
    <property type="protein sequence ID" value="BXY_1650000.1"/>
    <property type="gene ID" value="BXY_1650000"/>
</dbReference>
<evidence type="ECO:0000313" key="3">
    <source>
        <dbReference type="WBParaSite" id="BXY_1650000.1"/>
    </source>
</evidence>
<evidence type="ECO:0000313" key="2">
    <source>
        <dbReference type="Proteomes" id="UP000095284"/>
    </source>
</evidence>
<reference evidence="3" key="1">
    <citation type="submission" date="2016-11" db="UniProtKB">
        <authorList>
            <consortium name="WormBaseParasite"/>
        </authorList>
    </citation>
    <scope>IDENTIFICATION</scope>
</reference>
<accession>A0A1I7STY0</accession>
<proteinExistence type="predicted"/>
<name>A0A1I7STY0_BURXY</name>
<protein>
    <submittedName>
        <fullName evidence="3">Secreted protein</fullName>
    </submittedName>
</protein>
<sequence>MLLFLFLVRSRKGQSEPVLWPNVKPFVVRLDQGKGEKRLKGDRDRGNFESETRERVMIAEEPWGIRSARLPLSSITPTLYPLGPDRLGRPTAHRLEESALFCSRYYPLFPLRPLSLVLP</sequence>
<evidence type="ECO:0000256" key="1">
    <source>
        <dbReference type="SAM" id="SignalP"/>
    </source>
</evidence>
<dbReference type="Proteomes" id="UP000095284">
    <property type="component" value="Unplaced"/>
</dbReference>